<proteinExistence type="predicted"/>
<evidence type="ECO:0000313" key="1">
    <source>
        <dbReference type="EMBL" id="KAJ8119292.1"/>
    </source>
</evidence>
<sequence length="89" mass="9031">MQFSFAIISSALLFLATQASGAAVDTSAIVDRAAETATDPFVDYACNCPNNCSHKAGSSCAYYDGPSDTSGKVYGTCASRGGSLSCIGN</sequence>
<reference evidence="1" key="1">
    <citation type="submission" date="2022-11" db="EMBL/GenBank/DDBJ databases">
        <title>Genome Sequence of Nemania bipapillata.</title>
        <authorList>
            <person name="Buettner E."/>
        </authorList>
    </citation>
    <scope>NUCLEOTIDE SEQUENCE</scope>
    <source>
        <strain evidence="1">CP14</strain>
    </source>
</reference>
<gene>
    <name evidence="1" type="ORF">ONZ43_g3728</name>
</gene>
<keyword evidence="2" id="KW-1185">Reference proteome</keyword>
<organism evidence="1 2">
    <name type="scientific">Nemania bipapillata</name>
    <dbReference type="NCBI Taxonomy" id="110536"/>
    <lineage>
        <taxon>Eukaryota</taxon>
        <taxon>Fungi</taxon>
        <taxon>Dikarya</taxon>
        <taxon>Ascomycota</taxon>
        <taxon>Pezizomycotina</taxon>
        <taxon>Sordariomycetes</taxon>
        <taxon>Xylariomycetidae</taxon>
        <taxon>Xylariales</taxon>
        <taxon>Xylariaceae</taxon>
        <taxon>Nemania</taxon>
    </lineage>
</organism>
<comment type="caution">
    <text evidence="1">The sequence shown here is derived from an EMBL/GenBank/DDBJ whole genome shotgun (WGS) entry which is preliminary data.</text>
</comment>
<dbReference type="EMBL" id="JAPESX010000907">
    <property type="protein sequence ID" value="KAJ8119292.1"/>
    <property type="molecule type" value="Genomic_DNA"/>
</dbReference>
<protein>
    <submittedName>
        <fullName evidence="1">Uncharacterized protein</fullName>
    </submittedName>
</protein>
<name>A0ACC2IW52_9PEZI</name>
<accession>A0ACC2IW52</accession>
<dbReference type="Proteomes" id="UP001153334">
    <property type="component" value="Unassembled WGS sequence"/>
</dbReference>
<evidence type="ECO:0000313" key="2">
    <source>
        <dbReference type="Proteomes" id="UP001153334"/>
    </source>
</evidence>